<dbReference type="SUPFAM" id="SSF53474">
    <property type="entry name" value="alpha/beta-Hydrolases"/>
    <property type="match status" value="1"/>
</dbReference>
<evidence type="ECO:0000313" key="1">
    <source>
        <dbReference type="EMBL" id="MQS75416.1"/>
    </source>
</evidence>
<dbReference type="EMBL" id="VDFO01000073">
    <property type="protein sequence ID" value="MQS98609.1"/>
    <property type="molecule type" value="Genomic_DNA"/>
</dbReference>
<keyword evidence="3" id="KW-1185">Reference proteome</keyword>
<evidence type="ECO:0000313" key="3">
    <source>
        <dbReference type="Proteomes" id="UP000371423"/>
    </source>
</evidence>
<gene>
    <name evidence="2" type="ORF">FHL05_12180</name>
    <name evidence="1" type="ORF">FHL06_03275</name>
</gene>
<sequence length="202" mass="23291">MKKVILYIHGMGGSAAEARRFQRDCPKSEVIGIDYDGYLPWLAPKKIREVYDEISKKSDQISIIANSIGVYLGMLALQDCELDQALFISPMLDMEKYVLDKLTAAGFSEADLKSQKEIKINQREILSYKYLQFIREHPLKWEAPTQILYGEKDDHTPISVVNEFVNNHSAVLTVIPDGQHYFHNRQQLMLLDKWVKEVNDDN</sequence>
<comment type="caution">
    <text evidence="1">The sequence shown here is derived from an EMBL/GenBank/DDBJ whole genome shotgun (WGS) entry which is preliminary data.</text>
</comment>
<organism evidence="1 4">
    <name type="scientific">Companilactobacillus halodurans</name>
    <dbReference type="NCBI Taxonomy" id="2584183"/>
    <lineage>
        <taxon>Bacteria</taxon>
        <taxon>Bacillati</taxon>
        <taxon>Bacillota</taxon>
        <taxon>Bacilli</taxon>
        <taxon>Lactobacillales</taxon>
        <taxon>Lactobacillaceae</taxon>
        <taxon>Companilactobacillus</taxon>
    </lineage>
</organism>
<dbReference type="InterPro" id="IPR029058">
    <property type="entry name" value="AB_hydrolase_fold"/>
</dbReference>
<dbReference type="GO" id="GO:0016787">
    <property type="term" value="F:hydrolase activity"/>
    <property type="evidence" value="ECO:0007669"/>
    <property type="project" value="UniProtKB-KW"/>
</dbReference>
<dbReference type="AlphaFoldDB" id="A0A5P0ZMK3"/>
<dbReference type="Proteomes" id="UP000371423">
    <property type="component" value="Unassembled WGS sequence"/>
</dbReference>
<accession>A0A5P0ZMK3</accession>
<evidence type="ECO:0000313" key="4">
    <source>
        <dbReference type="Proteomes" id="UP000414364"/>
    </source>
</evidence>
<dbReference type="Gene3D" id="3.40.50.1820">
    <property type="entry name" value="alpha/beta hydrolase"/>
    <property type="match status" value="1"/>
</dbReference>
<dbReference type="OrthoDB" id="358525at2"/>
<evidence type="ECO:0000313" key="2">
    <source>
        <dbReference type="EMBL" id="MQS98609.1"/>
    </source>
</evidence>
<keyword evidence="1" id="KW-0378">Hydrolase</keyword>
<reference evidence="3 4" key="1">
    <citation type="journal article" date="2019" name="Syst. Appl. Microbiol.">
        <title>Polyphasic characterization of two novel Lactobacillus spp. isolated from blown salami packages: Description of Lactobacillus halodurans sp. nov. and Lactobacillus salsicarnum sp. nov.</title>
        <authorList>
            <person name="Schuster J.A."/>
            <person name="Klingl A."/>
            <person name="Vogel R.F."/>
            <person name="Ehrmann M.A."/>
        </authorList>
    </citation>
    <scope>NUCLEOTIDE SEQUENCE [LARGE SCALE GENOMIC DNA]</scope>
    <source>
        <strain evidence="2 3">TMW 1.1920</strain>
        <strain evidence="1 4">TMW 1.2172</strain>
    </source>
</reference>
<proteinExistence type="predicted"/>
<protein>
    <submittedName>
        <fullName evidence="1">Alpha/beta hydrolase</fullName>
    </submittedName>
</protein>
<name>A0A5P0ZMK3_9LACO</name>
<dbReference type="EMBL" id="VDFP01000004">
    <property type="protein sequence ID" value="MQS75416.1"/>
    <property type="molecule type" value="Genomic_DNA"/>
</dbReference>
<dbReference type="Proteomes" id="UP000414364">
    <property type="component" value="Unassembled WGS sequence"/>
</dbReference>